<feature type="non-terminal residue" evidence="3">
    <location>
        <position position="329"/>
    </location>
</feature>
<evidence type="ECO:0000313" key="2">
    <source>
        <dbReference type="EMBL" id="CAF4081662.1"/>
    </source>
</evidence>
<reference evidence="3" key="1">
    <citation type="submission" date="2021-02" db="EMBL/GenBank/DDBJ databases">
        <authorList>
            <person name="Nowell W R."/>
        </authorList>
    </citation>
    <scope>NUCLEOTIDE SEQUENCE</scope>
</reference>
<evidence type="ECO:0000256" key="1">
    <source>
        <dbReference type="SAM" id="MobiDB-lite"/>
    </source>
</evidence>
<organism evidence="3 4">
    <name type="scientific">Rotaria magnacalcarata</name>
    <dbReference type="NCBI Taxonomy" id="392030"/>
    <lineage>
        <taxon>Eukaryota</taxon>
        <taxon>Metazoa</taxon>
        <taxon>Spiralia</taxon>
        <taxon>Gnathifera</taxon>
        <taxon>Rotifera</taxon>
        <taxon>Eurotatoria</taxon>
        <taxon>Bdelloidea</taxon>
        <taxon>Philodinida</taxon>
        <taxon>Philodinidae</taxon>
        <taxon>Rotaria</taxon>
    </lineage>
</organism>
<comment type="caution">
    <text evidence="3">The sequence shown here is derived from an EMBL/GenBank/DDBJ whole genome shotgun (WGS) entry which is preliminary data.</text>
</comment>
<evidence type="ECO:0000313" key="3">
    <source>
        <dbReference type="EMBL" id="CAF4574821.1"/>
    </source>
</evidence>
<dbReference type="Proteomes" id="UP000681720">
    <property type="component" value="Unassembled WGS sequence"/>
</dbReference>
<sequence>QLLETSKGRDLDFDRAVHAYYSPYHTFIDSLARYAYNQNSLSGSILNLVTLVACEGVQSMHLCLFAKLCLEISNQSKTSAQTLIHDLLQTSSSYYFHHFIEIVLIDERISLYQIDNYSFLYTYLPMILSMKKSSAPTTPTSSAIAAPPTAAANITADSIQMFIQRLEQLLNKTCEHCLQSIFNESQTNLDWLQSYKKLLKSINYSNTQIIGDVKALEIYLHCQLTNDKSKIQTIIEQSIRFIEQHLQLPLLIDDELQQQQQQQQESESTTIVDDEANPVKRRRLDDSNLAMDITNNDPKRKTIVDTLQILQTFLTNMNNITDESTTIEQ</sequence>
<feature type="region of interest" description="Disordered" evidence="1">
    <location>
        <begin position="257"/>
        <end position="276"/>
    </location>
</feature>
<dbReference type="AlphaFoldDB" id="A0A8S2YVA2"/>
<accession>A0A8S2YVA2</accession>
<proteinExistence type="predicted"/>
<gene>
    <name evidence="2" type="ORF">BYL167_LOCUS18106</name>
    <name evidence="3" type="ORF">GIL414_LOCUS37833</name>
</gene>
<dbReference type="Proteomes" id="UP000681967">
    <property type="component" value="Unassembled WGS sequence"/>
</dbReference>
<evidence type="ECO:0000313" key="4">
    <source>
        <dbReference type="Proteomes" id="UP000681720"/>
    </source>
</evidence>
<dbReference type="EMBL" id="CAJOBH010007350">
    <property type="protein sequence ID" value="CAF4081662.1"/>
    <property type="molecule type" value="Genomic_DNA"/>
</dbReference>
<dbReference type="EMBL" id="CAJOBJ010098286">
    <property type="protein sequence ID" value="CAF4574821.1"/>
    <property type="molecule type" value="Genomic_DNA"/>
</dbReference>
<name>A0A8S2YVA2_9BILA</name>
<protein>
    <submittedName>
        <fullName evidence="3">Uncharacterized protein</fullName>
    </submittedName>
</protein>